<dbReference type="Proteomes" id="UP000054223">
    <property type="component" value="Unassembled WGS sequence"/>
</dbReference>
<dbReference type="AlphaFoldDB" id="A0A9X0HM03"/>
<evidence type="ECO:0000313" key="2">
    <source>
        <dbReference type="Proteomes" id="UP000054223"/>
    </source>
</evidence>
<keyword evidence="2" id="KW-1185">Reference proteome</keyword>
<accession>A0A9X0HM03</accession>
<organism evidence="1 2">
    <name type="scientific">Solirubrum puertoriconensis</name>
    <dbReference type="NCBI Taxonomy" id="1751427"/>
    <lineage>
        <taxon>Bacteria</taxon>
        <taxon>Pseudomonadati</taxon>
        <taxon>Bacteroidota</taxon>
        <taxon>Cytophagia</taxon>
        <taxon>Cytophagales</taxon>
    </lineage>
</organism>
<dbReference type="EMBL" id="LNAL01000006">
    <property type="protein sequence ID" value="KUG08424.1"/>
    <property type="molecule type" value="Genomic_DNA"/>
</dbReference>
<name>A0A9X0HM03_SOLP1</name>
<sequence length="60" mass="6510">MKTIHRLVSLLMFMLLALLVALPFAVAFAQAPAERGQLAVQATTEQQRVIAQASSVSDKQ</sequence>
<proteinExistence type="predicted"/>
<dbReference type="RefSeq" id="WP_059069869.1">
    <property type="nucleotide sequence ID" value="NZ_LNAL01000006.1"/>
</dbReference>
<comment type="caution">
    <text evidence="1">The sequence shown here is derived from an EMBL/GenBank/DDBJ whole genome shotgun (WGS) entry which is preliminary data.</text>
</comment>
<reference evidence="1 2" key="1">
    <citation type="submission" date="2015-11" db="EMBL/GenBank/DDBJ databases">
        <title>Solirubrum puertoriconensis gen. nov. an environmental bacteria isolated in Puerto Rico.</title>
        <authorList>
            <person name="Cuebas-Irizarry M.F."/>
            <person name="Montalvo-Rodriguez R."/>
        </authorList>
    </citation>
    <scope>NUCLEOTIDE SEQUENCE [LARGE SCALE GENOMIC DNA]</scope>
    <source>
        <strain evidence="1 2">MC1A</strain>
    </source>
</reference>
<evidence type="ECO:0000313" key="1">
    <source>
        <dbReference type="EMBL" id="KUG08424.1"/>
    </source>
</evidence>
<protein>
    <submittedName>
        <fullName evidence="1">Uncharacterized protein</fullName>
    </submittedName>
</protein>
<gene>
    <name evidence="1" type="ORF">ASU33_09665</name>
</gene>